<dbReference type="Proteomes" id="UP000000445">
    <property type="component" value="Chromosome"/>
</dbReference>
<evidence type="ECO:0000313" key="3">
    <source>
        <dbReference type="EMBL" id="ACM23823.1"/>
    </source>
</evidence>
<feature type="domain" description="VWA-like" evidence="1">
    <location>
        <begin position="269"/>
        <end position="373"/>
    </location>
</feature>
<dbReference type="Pfam" id="PF13203">
    <property type="entry name" value="DUF2201_N"/>
    <property type="match status" value="1"/>
</dbReference>
<dbReference type="EMBL" id="CP000916">
    <property type="protein sequence ID" value="ACM23823.1"/>
    <property type="molecule type" value="Genomic_DNA"/>
</dbReference>
<evidence type="ECO:0000313" key="4">
    <source>
        <dbReference type="Proteomes" id="UP000000445"/>
    </source>
</evidence>
<feature type="domain" description="Putative metallopeptidase" evidence="2">
    <location>
        <begin position="7"/>
        <end position="107"/>
    </location>
</feature>
<dbReference type="InterPro" id="IPR018698">
    <property type="entry name" value="VWA-like_dom"/>
</dbReference>
<proteinExistence type="predicted"/>
<reference evidence="3 4" key="1">
    <citation type="journal article" date="2009" name="Biosci. Biotechnol. Biochem.">
        <title>WeGAS: a web-based microbial genome annotation system.</title>
        <authorList>
            <person name="Lee D."/>
            <person name="Seo H."/>
            <person name="Park C."/>
            <person name="Park K."/>
        </authorList>
    </citation>
    <scope>NUCLEOTIDE SEQUENCE [LARGE SCALE GENOMIC DNA]</scope>
    <source>
        <strain evidence="4">ATCC 49049 / DSM 4359 / NBRC 107923 / NS-E</strain>
    </source>
</reference>
<dbReference type="InterPro" id="IPR025154">
    <property type="entry name" value="Put_metallopeptidase_dom"/>
</dbReference>
<evidence type="ECO:0000259" key="1">
    <source>
        <dbReference type="Pfam" id="PF09967"/>
    </source>
</evidence>
<dbReference type="HOGENOM" id="CLU_694047_0_0_0"/>
<evidence type="ECO:0008006" key="5">
    <source>
        <dbReference type="Google" id="ProtNLM"/>
    </source>
</evidence>
<dbReference type="eggNOG" id="COG3864">
    <property type="taxonomic scope" value="Bacteria"/>
</dbReference>
<dbReference type="RefSeq" id="WP_015920061.1">
    <property type="nucleotide sequence ID" value="NC_011978.1"/>
</dbReference>
<gene>
    <name evidence="3" type="ordered locus">CTN_1647</name>
</gene>
<name>B9KA40_THENN</name>
<dbReference type="STRING" id="309803.CTN_1647"/>
<accession>B9KA40</accession>
<evidence type="ECO:0000259" key="2">
    <source>
        <dbReference type="Pfam" id="PF13203"/>
    </source>
</evidence>
<dbReference type="Pfam" id="PF09967">
    <property type="entry name" value="DUF2201"/>
    <property type="match status" value="1"/>
</dbReference>
<dbReference type="PANTHER" id="PTHR38730:SF1">
    <property type="entry name" value="SLL7028 PROTEIN"/>
    <property type="match status" value="1"/>
</dbReference>
<dbReference type="InterPro" id="IPR036465">
    <property type="entry name" value="vWFA_dom_sf"/>
</dbReference>
<sequence length="397" mass="46207">MKPEELLKKAVLNLGKKSPFYYYVLLGMKIVPSKSIRNLKISFSTTGDVMLLYNPEALEKKHVRMVEALLLHEVMHVIFQHFRIKPKDERDRKIWDLAMDAAINQYIPELAAFGVPLDVLVKEGHSVDNDTLFVLPPEWMMFENAETYHRWILDEMERLGRYDVEVVSEFREGVDDHSGLFEEDFPVEMILELTKDRTKKAFNIFGDSLPSGVKREIQLLLENPELDWKTLIRRFFGISIKADRYTTPLRPNRRYDHLPGWRNEYLSRVAVVIDTSGSIVEKELNQFVSELERLAGILKEEIWLVQVDRNVTSVVRYRSGDWRDLEIVGGGSTDLQPAVDYSEKVLRAEGTIVFTDGHTDVPFARRRILFVLSRFHNEDFQKEARRMYGKDAVVVLS</sequence>
<keyword evidence="4" id="KW-1185">Reference proteome</keyword>
<dbReference type="KEGG" id="tna:CTN_1647"/>
<dbReference type="AlphaFoldDB" id="B9KA40"/>
<organism evidence="3 4">
    <name type="scientific">Thermotoga neapolitana (strain ATCC 49049 / DSM 4359 / NBRC 107923 / NS-E)</name>
    <dbReference type="NCBI Taxonomy" id="309803"/>
    <lineage>
        <taxon>Bacteria</taxon>
        <taxon>Thermotogati</taxon>
        <taxon>Thermotogota</taxon>
        <taxon>Thermotogae</taxon>
        <taxon>Thermotogales</taxon>
        <taxon>Thermotogaceae</taxon>
        <taxon>Thermotoga</taxon>
    </lineage>
</organism>
<dbReference type="SUPFAM" id="SSF53300">
    <property type="entry name" value="vWA-like"/>
    <property type="match status" value="1"/>
</dbReference>
<dbReference type="PANTHER" id="PTHR38730">
    <property type="entry name" value="SLL7028 PROTEIN"/>
    <property type="match status" value="1"/>
</dbReference>
<protein>
    <recommendedName>
        <fullName evidence="5">Metallopeptidase domain-containing protein</fullName>
    </recommendedName>
</protein>